<evidence type="ECO:0000313" key="4">
    <source>
        <dbReference type="Proteomes" id="UP001231189"/>
    </source>
</evidence>
<comment type="caution">
    <text evidence="3">The sequence shown here is derived from an EMBL/GenBank/DDBJ whole genome shotgun (WGS) entry which is preliminary data.</text>
</comment>
<dbReference type="Gene3D" id="3.30.420.10">
    <property type="entry name" value="Ribonuclease H-like superfamily/Ribonuclease H"/>
    <property type="match status" value="2"/>
</dbReference>
<keyword evidence="4" id="KW-1185">Reference proteome</keyword>
<name>A0AAD8QM61_LOLMU</name>
<dbReference type="SUPFAM" id="SSF53098">
    <property type="entry name" value="Ribonuclease H-like"/>
    <property type="match status" value="2"/>
</dbReference>
<protein>
    <recommendedName>
        <fullName evidence="2">Integrase catalytic domain-containing protein</fullName>
    </recommendedName>
</protein>
<dbReference type="InterPro" id="IPR041588">
    <property type="entry name" value="Integrase_H2C2"/>
</dbReference>
<feature type="compositionally biased region" description="Basic and acidic residues" evidence="1">
    <location>
        <begin position="389"/>
        <end position="402"/>
    </location>
</feature>
<feature type="domain" description="Integrase catalytic" evidence="2">
    <location>
        <begin position="792"/>
        <end position="958"/>
    </location>
</feature>
<dbReference type="PANTHER" id="PTHR48475">
    <property type="entry name" value="RIBONUCLEASE H"/>
    <property type="match status" value="1"/>
</dbReference>
<evidence type="ECO:0000259" key="2">
    <source>
        <dbReference type="PROSITE" id="PS50994"/>
    </source>
</evidence>
<reference evidence="3" key="1">
    <citation type="submission" date="2023-07" db="EMBL/GenBank/DDBJ databases">
        <title>A chromosome-level genome assembly of Lolium multiflorum.</title>
        <authorList>
            <person name="Chen Y."/>
            <person name="Copetti D."/>
            <person name="Kolliker R."/>
            <person name="Studer B."/>
        </authorList>
    </citation>
    <scope>NUCLEOTIDE SEQUENCE</scope>
    <source>
        <strain evidence="3">02402/16</strain>
        <tissue evidence="3">Leaf</tissue>
    </source>
</reference>
<proteinExistence type="predicted"/>
<dbReference type="Proteomes" id="UP001231189">
    <property type="component" value="Unassembled WGS sequence"/>
</dbReference>
<organism evidence="3 4">
    <name type="scientific">Lolium multiflorum</name>
    <name type="common">Italian ryegrass</name>
    <name type="synonym">Lolium perenne subsp. multiflorum</name>
    <dbReference type="NCBI Taxonomy" id="4521"/>
    <lineage>
        <taxon>Eukaryota</taxon>
        <taxon>Viridiplantae</taxon>
        <taxon>Streptophyta</taxon>
        <taxon>Embryophyta</taxon>
        <taxon>Tracheophyta</taxon>
        <taxon>Spermatophyta</taxon>
        <taxon>Magnoliopsida</taxon>
        <taxon>Liliopsida</taxon>
        <taxon>Poales</taxon>
        <taxon>Poaceae</taxon>
        <taxon>BOP clade</taxon>
        <taxon>Pooideae</taxon>
        <taxon>Poodae</taxon>
        <taxon>Poeae</taxon>
        <taxon>Poeae Chloroplast Group 2 (Poeae type)</taxon>
        <taxon>Loliodinae</taxon>
        <taxon>Loliinae</taxon>
        <taxon>Lolium</taxon>
    </lineage>
</organism>
<dbReference type="Gene3D" id="1.10.340.70">
    <property type="match status" value="1"/>
</dbReference>
<feature type="region of interest" description="Disordered" evidence="1">
    <location>
        <begin position="135"/>
        <end position="172"/>
    </location>
</feature>
<feature type="compositionally biased region" description="Basic and acidic residues" evidence="1">
    <location>
        <begin position="350"/>
        <end position="363"/>
    </location>
</feature>
<dbReference type="InterPro" id="IPR002156">
    <property type="entry name" value="RNaseH_domain"/>
</dbReference>
<dbReference type="Pfam" id="PF17921">
    <property type="entry name" value="Integrase_H2C2"/>
    <property type="match status" value="1"/>
</dbReference>
<dbReference type="GO" id="GO:0003676">
    <property type="term" value="F:nucleic acid binding"/>
    <property type="evidence" value="ECO:0007669"/>
    <property type="project" value="InterPro"/>
</dbReference>
<dbReference type="Pfam" id="PF13456">
    <property type="entry name" value="RVT_3"/>
    <property type="match status" value="1"/>
</dbReference>
<gene>
    <name evidence="3" type="ORF">QYE76_028334</name>
</gene>
<feature type="region of interest" description="Disordered" evidence="1">
    <location>
        <begin position="255"/>
        <end position="404"/>
    </location>
</feature>
<feature type="compositionally biased region" description="Low complexity" evidence="1">
    <location>
        <begin position="265"/>
        <end position="279"/>
    </location>
</feature>
<evidence type="ECO:0000256" key="1">
    <source>
        <dbReference type="SAM" id="MobiDB-lite"/>
    </source>
</evidence>
<sequence>MDAEQPADHWPARGKGRLRSKAGAVAGWSGSRLAPGVEVLPPSEGLEPGYVAVSLVPIPASGYRPSSAGVFIRTGLTITTGERVASGLVWRFGSLDCVSDNAGCFADRPFPAGGNIISFGGFDVYVATEVMATGDDAGGKSTRIRGPELERNKDAGASASGAKAPPPPSRLDEVRAKLSTPLTPGADPTTIEKDLEEHRQLLLKQTEELAAAKRQWEISQREFNRAHGLTPAGDNPSRAGQIRRRGGGLGAEIARDGAHRRLRLRSYPSTTPPTRTCSRLKPPRKSCTAPKARVTPPDRAGKDRDGPRDTAESTSLAPSRRADSRNTHASSSRTSRPPSGNSGRSRPPSSRHDDEEYEYERPSTIKHRAAPEASGPRQPARSRLGPRVEPADARDRLDKACPKDPFPLPRIDQVTYGVYMAAKKLKHYFQEHPIRVVATAPLAEIIGSKDANGRVAKWALELAAHTILYEPRTAIKSQILADFFVDWAEMQYLPPVPDSTHWKLHFDGSKMRNGLGAGIVVTSPKGDRLDYVLQIHFAASNNVAEYEALIHGLKLAKEIGVRRILCFGDSDLVIQQASGDWDAKDANMASYRFHVQQLSGFFDGCEFHHPNPPASPNPGAYRSNAGASQPNSGAYQPNPPASQPNPATTQSKPEAPKMEALVVSVFEIKCVPSWAQEFLSYLTDGVLPNDRVQARQIERRAKAYTIINHELYKRSVSGVFQRCVEPAEGIELLREIHQGECGHHASSRAIVAKAFRHGFYWPTALRDAEDLVKKCNGCQRFAKQRQTPASALKTIPITWPFAVWGLDMVGPFKTARGGMTHLLVMIDKFTKWIEAKPIKKLDGSTAVTFLKEIIARYGYPHSIITDNGSNFAEGVFKRYCGEMGIRMDLSSVAHPETNGQVEKANGLILAGIRPRLVEPLERSAGCWIEELPSVLWSLRTTPNRSVGFTPFFLIYGAEAVLPTDIEHDAPRIKLYTEAEAKEAREDGVDLVEEVRLMAESRSTVYQQSLRRYHSRKVKTLAFREGDLVLRLIQRTAGQHKLASPWEGPFIVSKAVGNDSYYLIDAQEAKKNKPDKADEETKRPWNVRLLRPFYT</sequence>
<evidence type="ECO:0000313" key="3">
    <source>
        <dbReference type="EMBL" id="KAK1604661.1"/>
    </source>
</evidence>
<feature type="compositionally biased region" description="Basic and acidic residues" evidence="1">
    <location>
        <begin position="145"/>
        <end position="154"/>
    </location>
</feature>
<feature type="compositionally biased region" description="Low complexity" evidence="1">
    <location>
        <begin position="330"/>
        <end position="348"/>
    </location>
</feature>
<dbReference type="AlphaFoldDB" id="A0AAD8QM61"/>
<dbReference type="InterPro" id="IPR012337">
    <property type="entry name" value="RNaseH-like_sf"/>
</dbReference>
<feature type="compositionally biased region" description="Polar residues" evidence="1">
    <location>
        <begin position="625"/>
        <end position="635"/>
    </location>
</feature>
<dbReference type="CDD" id="cd09279">
    <property type="entry name" value="RNase_HI_like"/>
    <property type="match status" value="1"/>
</dbReference>
<accession>A0AAD8QM61</accession>
<feature type="region of interest" description="Disordered" evidence="1">
    <location>
        <begin position="612"/>
        <end position="654"/>
    </location>
</feature>
<dbReference type="Pfam" id="PF00665">
    <property type="entry name" value="rve"/>
    <property type="match status" value="1"/>
</dbReference>
<feature type="region of interest" description="Disordered" evidence="1">
    <location>
        <begin position="225"/>
        <end position="244"/>
    </location>
</feature>
<dbReference type="InterPro" id="IPR001584">
    <property type="entry name" value="Integrase_cat-core"/>
</dbReference>
<dbReference type="InterPro" id="IPR036397">
    <property type="entry name" value="RNaseH_sf"/>
</dbReference>
<dbReference type="PANTHER" id="PTHR48475:SF2">
    <property type="entry name" value="RIBONUCLEASE H"/>
    <property type="match status" value="1"/>
</dbReference>
<dbReference type="EMBL" id="JAUUTY010000007">
    <property type="protein sequence ID" value="KAK1604661.1"/>
    <property type="molecule type" value="Genomic_DNA"/>
</dbReference>
<dbReference type="GO" id="GO:0004523">
    <property type="term" value="F:RNA-DNA hybrid ribonuclease activity"/>
    <property type="evidence" value="ECO:0007669"/>
    <property type="project" value="InterPro"/>
</dbReference>
<feature type="compositionally biased region" description="Basic and acidic residues" evidence="1">
    <location>
        <begin position="299"/>
        <end position="311"/>
    </location>
</feature>
<dbReference type="GO" id="GO:0015074">
    <property type="term" value="P:DNA integration"/>
    <property type="evidence" value="ECO:0007669"/>
    <property type="project" value="InterPro"/>
</dbReference>
<dbReference type="PROSITE" id="PS50994">
    <property type="entry name" value="INTEGRASE"/>
    <property type="match status" value="1"/>
</dbReference>